<feature type="compositionally biased region" description="Polar residues" evidence="9">
    <location>
        <begin position="470"/>
        <end position="511"/>
    </location>
</feature>
<dbReference type="GO" id="GO:0030145">
    <property type="term" value="F:manganese ion binding"/>
    <property type="evidence" value="ECO:0007669"/>
    <property type="project" value="InterPro"/>
</dbReference>
<dbReference type="PANTHER" id="PTHR23114">
    <property type="entry name" value="M7GPPPN-MRNA HYDROLASE"/>
    <property type="match status" value="1"/>
</dbReference>
<dbReference type="InterPro" id="IPR015797">
    <property type="entry name" value="NUDIX_hydrolase-like_dom_sf"/>
</dbReference>
<dbReference type="InterPro" id="IPR020084">
    <property type="entry name" value="NUDIX_hydrolase_CS"/>
</dbReference>
<name>A0A2T3AMV6_9PEZI</name>
<dbReference type="InterPro" id="IPR036189">
    <property type="entry name" value="DCP2_BoxA_sf"/>
</dbReference>
<keyword evidence="7" id="KW-0694">RNA-binding</keyword>
<dbReference type="FunFam" id="3.90.79.10:FF:000003">
    <property type="entry name" value="M7GpppN-mRNA hydrolase isoform 2"/>
    <property type="match status" value="1"/>
</dbReference>
<dbReference type="SMART" id="SM01125">
    <property type="entry name" value="DCP2"/>
    <property type="match status" value="1"/>
</dbReference>
<keyword evidence="5" id="KW-0479">Metal-binding</keyword>
<dbReference type="GO" id="GO:0140933">
    <property type="term" value="F:5'-(N(7)-methylguanosine 5'-triphospho)-[mRNA] hydrolase activity"/>
    <property type="evidence" value="ECO:0007669"/>
    <property type="project" value="InterPro"/>
</dbReference>
<feature type="compositionally biased region" description="Polar residues" evidence="9">
    <location>
        <begin position="825"/>
        <end position="839"/>
    </location>
</feature>
<comment type="cofactor">
    <cofactor evidence="1">
        <name>Mn(2+)</name>
        <dbReference type="ChEBI" id="CHEBI:29035"/>
    </cofactor>
</comment>
<dbReference type="GO" id="GO:0000184">
    <property type="term" value="P:nuclear-transcribed mRNA catabolic process, nonsense-mediated decay"/>
    <property type="evidence" value="ECO:0007669"/>
    <property type="project" value="InterPro"/>
</dbReference>
<feature type="region of interest" description="Disordered" evidence="9">
    <location>
        <begin position="725"/>
        <end position="747"/>
    </location>
</feature>
<dbReference type="InterPro" id="IPR007722">
    <property type="entry name" value="DCP2_BoxA"/>
</dbReference>
<accession>A0A2T3AMV6</accession>
<dbReference type="PANTHER" id="PTHR23114:SF17">
    <property type="entry name" value="M7GPPPN-MRNA HYDROLASE"/>
    <property type="match status" value="1"/>
</dbReference>
<feature type="compositionally biased region" description="Polar residues" evidence="9">
    <location>
        <begin position="734"/>
        <end position="747"/>
    </location>
</feature>
<dbReference type="CDD" id="cd03672">
    <property type="entry name" value="NUDIX_Dcp2p_Nudt20"/>
    <property type="match status" value="1"/>
</dbReference>
<evidence type="ECO:0000256" key="9">
    <source>
        <dbReference type="SAM" id="MobiDB-lite"/>
    </source>
</evidence>
<feature type="region of interest" description="Disordered" evidence="9">
    <location>
        <begin position="527"/>
        <end position="603"/>
    </location>
</feature>
<proteinExistence type="inferred from homology"/>
<keyword evidence="12" id="KW-1185">Reference proteome</keyword>
<feature type="region of interest" description="Disordered" evidence="9">
    <location>
        <begin position="250"/>
        <end position="274"/>
    </location>
</feature>
<dbReference type="GO" id="GO:0003723">
    <property type="term" value="F:RNA binding"/>
    <property type="evidence" value="ECO:0007669"/>
    <property type="project" value="UniProtKB-KW"/>
</dbReference>
<evidence type="ECO:0000256" key="8">
    <source>
        <dbReference type="ARBA" id="ARBA00023211"/>
    </source>
</evidence>
<feature type="region of interest" description="Disordered" evidence="9">
    <location>
        <begin position="808"/>
        <end position="844"/>
    </location>
</feature>
<dbReference type="STRING" id="2025994.A0A2T3AMV6"/>
<dbReference type="InterPro" id="IPR044099">
    <property type="entry name" value="Dcp2_NUDIX"/>
</dbReference>
<dbReference type="OrthoDB" id="18996at2759"/>
<reference evidence="11 12" key="1">
    <citation type="journal article" date="2018" name="Mycol. Prog.">
        <title>Coniella lustricola, a new species from submerged detritus.</title>
        <authorList>
            <person name="Raudabaugh D.B."/>
            <person name="Iturriaga T."/>
            <person name="Carver A."/>
            <person name="Mondo S."/>
            <person name="Pangilinan J."/>
            <person name="Lipzen A."/>
            <person name="He G."/>
            <person name="Amirebrahimi M."/>
            <person name="Grigoriev I.V."/>
            <person name="Miller A.N."/>
        </authorList>
    </citation>
    <scope>NUCLEOTIDE SEQUENCE [LARGE SCALE GENOMIC DNA]</scope>
    <source>
        <strain evidence="11 12">B22-T-1</strain>
    </source>
</reference>
<dbReference type="PROSITE" id="PS51462">
    <property type="entry name" value="NUDIX"/>
    <property type="match status" value="1"/>
</dbReference>
<sequence length="859" mass="94418">MDAQRRTLEEWLDDLCVRFIVNLPQSELSGFDRIGTHVEEAHWFYEDFIRPLDPTMPQMNLRTFALRIFQHCPLTSQLGPELHEKAYSHWIGYKKRIPVRGAILLNEAMDSVVLVKGWSKSSSWMFPRGKINEGEDDLDCAIREVYEETGFNAAEAGLIPENRALPSFEVVMRDQHVKLFVIPNVPMDIQFEARTRKEISKIEWYRLADLPTGRSAKKPSQDNNVAALNANKFFMVSSFLGYLNKWIRQQRRRKDRTRQNQRNGHLSQAELEDVMTEEDGMITEAVPDPPPSFATAESYEAASKELHSLLKIRAPTQRSQAGPSQAREDQGKVLLAMLQQKQNVPVAQQATQQHPHLQQTQLDRNLHVAPHSETQHHHHHHYHYQTEHRLPTSSHQAPPTYPIQPSDINSQLRSVLGVSTAPEEHIMHHSTQGPNQQLEATMASAPEILPALSHPQPLPPQASHILAATATSAPSQQNVRPSQTMQPTNVAESFSASHTLNPQPAAGSQQHPDMRTRNALLDAFKKGANPASELPPTAHASQLPPPGGHRPSQPQSMNPALLGFPYAGRPAAPHSQTGASDTMPLRGSPRAAFPQTSLRPSNVSHLQQKALLDIFKKPSPQMTAARPALKENSDPLVPTASGPQKQMHYPGTGRMQGNGHLASPYGSQNLAMRPKEFGQPSPQPQPSHAGVHLLGAFGVDGASGDNKMLPKSSYPNHNDVVGCPPYNNNNNNNKFNQPDGTPLATSALGSNISARRQEADPQQLQKLMSLFAKPAIGSALPSASPATATMSQSPGIYSAARLATPNTYPAAPGASPGFVDVANPSLGSRRSSQQQTPISPENEKFLLNYLKSAVSEPPK</sequence>
<keyword evidence="8" id="KW-0464">Manganese</keyword>
<dbReference type="Pfam" id="PF00293">
    <property type="entry name" value="NUDIX"/>
    <property type="match status" value="1"/>
</dbReference>
<dbReference type="GO" id="GO:0000290">
    <property type="term" value="P:deadenylation-dependent decapping of nuclear-transcribed mRNA"/>
    <property type="evidence" value="ECO:0007669"/>
    <property type="project" value="InterPro"/>
</dbReference>
<evidence type="ECO:0000256" key="3">
    <source>
        <dbReference type="ARBA" id="ARBA00005279"/>
    </source>
</evidence>
<keyword evidence="6" id="KW-0378">Hydrolase</keyword>
<dbReference type="Gene3D" id="3.90.79.10">
    <property type="entry name" value="Nucleoside Triphosphate Pyrophosphohydrolase"/>
    <property type="match status" value="1"/>
</dbReference>
<evidence type="ECO:0000256" key="7">
    <source>
        <dbReference type="ARBA" id="ARBA00022884"/>
    </source>
</evidence>
<gene>
    <name evidence="11" type="ORF">BD289DRAFT_97139</name>
</gene>
<evidence type="ECO:0000256" key="6">
    <source>
        <dbReference type="ARBA" id="ARBA00022801"/>
    </source>
</evidence>
<feature type="compositionally biased region" description="Polar residues" evidence="9">
    <location>
        <begin position="594"/>
        <end position="603"/>
    </location>
</feature>
<evidence type="ECO:0000259" key="10">
    <source>
        <dbReference type="PROSITE" id="PS51462"/>
    </source>
</evidence>
<comment type="subcellular location">
    <subcellularLocation>
        <location evidence="2">Cytoplasm</location>
    </subcellularLocation>
</comment>
<protein>
    <recommendedName>
        <fullName evidence="10">Nudix hydrolase domain-containing protein</fullName>
    </recommendedName>
</protein>
<dbReference type="EMBL" id="KZ678373">
    <property type="protein sequence ID" value="PSS03777.1"/>
    <property type="molecule type" value="Genomic_DNA"/>
</dbReference>
<comment type="similarity">
    <text evidence="3">Belongs to the Nudix hydrolase family. DCP2 subfamily.</text>
</comment>
<dbReference type="SUPFAM" id="SSF140586">
    <property type="entry name" value="Dcp2 domain-like"/>
    <property type="match status" value="1"/>
</dbReference>
<feature type="region of interest" description="Disordered" evidence="9">
    <location>
        <begin position="371"/>
        <end position="398"/>
    </location>
</feature>
<organism evidence="11 12">
    <name type="scientific">Coniella lustricola</name>
    <dbReference type="NCBI Taxonomy" id="2025994"/>
    <lineage>
        <taxon>Eukaryota</taxon>
        <taxon>Fungi</taxon>
        <taxon>Dikarya</taxon>
        <taxon>Ascomycota</taxon>
        <taxon>Pezizomycotina</taxon>
        <taxon>Sordariomycetes</taxon>
        <taxon>Sordariomycetidae</taxon>
        <taxon>Diaporthales</taxon>
        <taxon>Schizoparmaceae</taxon>
        <taxon>Coniella</taxon>
    </lineage>
</organism>
<dbReference type="AlphaFoldDB" id="A0A2T3AMV6"/>
<feature type="region of interest" description="Disordered" evidence="9">
    <location>
        <begin position="660"/>
        <end position="689"/>
    </location>
</feature>
<evidence type="ECO:0000313" key="11">
    <source>
        <dbReference type="EMBL" id="PSS03777.1"/>
    </source>
</evidence>
<dbReference type="Pfam" id="PF05026">
    <property type="entry name" value="DCP2"/>
    <property type="match status" value="1"/>
</dbReference>
<keyword evidence="4" id="KW-0963">Cytoplasm</keyword>
<evidence type="ECO:0000256" key="2">
    <source>
        <dbReference type="ARBA" id="ARBA00004496"/>
    </source>
</evidence>
<feature type="region of interest" description="Disordered" evidence="9">
    <location>
        <begin position="470"/>
        <end position="512"/>
    </location>
</feature>
<feature type="domain" description="Nudix hydrolase" evidence="10">
    <location>
        <begin position="95"/>
        <end position="229"/>
    </location>
</feature>
<dbReference type="Gene3D" id="1.10.10.1050">
    <property type="entry name" value="Dcp2, box A domain"/>
    <property type="match status" value="1"/>
</dbReference>
<evidence type="ECO:0000256" key="4">
    <source>
        <dbReference type="ARBA" id="ARBA00022490"/>
    </source>
</evidence>
<dbReference type="PROSITE" id="PS00893">
    <property type="entry name" value="NUDIX_BOX"/>
    <property type="match status" value="1"/>
</dbReference>
<dbReference type="Proteomes" id="UP000241462">
    <property type="component" value="Unassembled WGS sequence"/>
</dbReference>
<evidence type="ECO:0000313" key="12">
    <source>
        <dbReference type="Proteomes" id="UP000241462"/>
    </source>
</evidence>
<dbReference type="SUPFAM" id="SSF55811">
    <property type="entry name" value="Nudix"/>
    <property type="match status" value="1"/>
</dbReference>
<evidence type="ECO:0000256" key="1">
    <source>
        <dbReference type="ARBA" id="ARBA00001936"/>
    </source>
</evidence>
<dbReference type="GO" id="GO:0000932">
    <property type="term" value="C:P-body"/>
    <property type="evidence" value="ECO:0007669"/>
    <property type="project" value="TreeGrafter"/>
</dbReference>
<dbReference type="InParanoid" id="A0A2T3AMV6"/>
<evidence type="ECO:0000256" key="5">
    <source>
        <dbReference type="ARBA" id="ARBA00022723"/>
    </source>
</evidence>
<dbReference type="InterPro" id="IPR000086">
    <property type="entry name" value="NUDIX_hydrolase_dom"/>
</dbReference>